<keyword evidence="3" id="KW-1185">Reference proteome</keyword>
<reference evidence="2" key="1">
    <citation type="submission" date="2013-12" db="EMBL/GenBank/DDBJ databases">
        <authorList>
            <person name="Omoto C.K."/>
            <person name="Sibley D."/>
            <person name="Venepally P."/>
            <person name="Hadjithomas M."/>
            <person name="Karamycheva S."/>
            <person name="Brunk B."/>
            <person name="Roos D."/>
            <person name="Caler E."/>
            <person name="Lorenzi H."/>
        </authorList>
    </citation>
    <scope>NUCLEOTIDE SEQUENCE</scope>
</reference>
<name>A0A023B807_GRENI</name>
<gene>
    <name evidence="2" type="ORF">GNI_064470</name>
</gene>
<sequence>MPKEGGRKLRKKSRPSGSQKRRAPVVDAKGQLEKWARLEETLRKKKKQGRNLDLHPTEALRKARKASKHKGRNRAILDDWESSTVAVSSKPSAPKEKRLTIKELARRALQEAQD</sequence>
<dbReference type="RefSeq" id="XP_011130103.1">
    <property type="nucleotide sequence ID" value="XM_011131801.1"/>
</dbReference>
<feature type="compositionally biased region" description="Basic and acidic residues" evidence="1">
    <location>
        <begin position="50"/>
        <end position="61"/>
    </location>
</feature>
<evidence type="ECO:0000256" key="1">
    <source>
        <dbReference type="SAM" id="MobiDB-lite"/>
    </source>
</evidence>
<evidence type="ECO:0000313" key="2">
    <source>
        <dbReference type="EMBL" id="EZG68118.1"/>
    </source>
</evidence>
<dbReference type="GeneID" id="22912387"/>
<feature type="compositionally biased region" description="Polar residues" evidence="1">
    <location>
        <begin position="82"/>
        <end position="91"/>
    </location>
</feature>
<organism evidence="2 3">
    <name type="scientific">Gregarina niphandrodes</name>
    <name type="common">Septate eugregarine</name>
    <dbReference type="NCBI Taxonomy" id="110365"/>
    <lineage>
        <taxon>Eukaryota</taxon>
        <taxon>Sar</taxon>
        <taxon>Alveolata</taxon>
        <taxon>Apicomplexa</taxon>
        <taxon>Conoidasida</taxon>
        <taxon>Gregarinasina</taxon>
        <taxon>Eugregarinorida</taxon>
        <taxon>Gregarinidae</taxon>
        <taxon>Gregarina</taxon>
    </lineage>
</organism>
<feature type="region of interest" description="Disordered" evidence="1">
    <location>
        <begin position="42"/>
        <end position="101"/>
    </location>
</feature>
<feature type="compositionally biased region" description="Basic residues" evidence="1">
    <location>
        <begin position="8"/>
        <end position="23"/>
    </location>
</feature>
<feature type="compositionally biased region" description="Basic residues" evidence="1">
    <location>
        <begin position="62"/>
        <end position="73"/>
    </location>
</feature>
<proteinExistence type="predicted"/>
<feature type="region of interest" description="Disordered" evidence="1">
    <location>
        <begin position="1"/>
        <end position="29"/>
    </location>
</feature>
<dbReference type="EMBL" id="AFNH02000484">
    <property type="protein sequence ID" value="EZG68118.1"/>
    <property type="molecule type" value="Genomic_DNA"/>
</dbReference>
<evidence type="ECO:0000313" key="3">
    <source>
        <dbReference type="Proteomes" id="UP000019763"/>
    </source>
</evidence>
<protein>
    <submittedName>
        <fullName evidence="2">Uncharacterized protein</fullName>
    </submittedName>
</protein>
<comment type="caution">
    <text evidence="2">The sequence shown here is derived from an EMBL/GenBank/DDBJ whole genome shotgun (WGS) entry which is preliminary data.</text>
</comment>
<dbReference type="Proteomes" id="UP000019763">
    <property type="component" value="Unassembled WGS sequence"/>
</dbReference>
<accession>A0A023B807</accession>
<dbReference type="AlphaFoldDB" id="A0A023B807"/>
<dbReference type="VEuPathDB" id="CryptoDB:GNI_064470"/>